<dbReference type="Pfam" id="PF12796">
    <property type="entry name" value="Ank_2"/>
    <property type="match status" value="1"/>
</dbReference>
<evidence type="ECO:0000256" key="3">
    <source>
        <dbReference type="ARBA" id="ARBA00023043"/>
    </source>
</evidence>
<dbReference type="GeneID" id="98157425"/>
<proteinExistence type="predicted"/>
<dbReference type="SUPFAM" id="SSF48403">
    <property type="entry name" value="Ankyrin repeat"/>
    <property type="match status" value="1"/>
</dbReference>
<gene>
    <name evidence="6" type="ORF">BJX68DRAFT_250482</name>
</gene>
<accession>A0ABR4JC21</accession>
<dbReference type="PROSITE" id="PS50088">
    <property type="entry name" value="ANK_REPEAT"/>
    <property type="match status" value="1"/>
</dbReference>
<comment type="caution">
    <text evidence="6">The sequence shown here is derived from an EMBL/GenBank/DDBJ whole genome shotgun (WGS) entry which is preliminary data.</text>
</comment>
<name>A0ABR4JC21_9EURO</name>
<dbReference type="SMART" id="SM00248">
    <property type="entry name" value="ANK"/>
    <property type="match status" value="2"/>
</dbReference>
<feature type="signal peptide" evidence="5">
    <location>
        <begin position="1"/>
        <end position="19"/>
    </location>
</feature>
<evidence type="ECO:0000256" key="1">
    <source>
        <dbReference type="ARBA" id="ARBA00012210"/>
    </source>
</evidence>
<dbReference type="PANTHER" id="PTHR24161">
    <property type="entry name" value="ANK_REP_REGION DOMAIN-CONTAINING PROTEIN-RELATED"/>
    <property type="match status" value="1"/>
</dbReference>
<dbReference type="EMBL" id="JBFXLR010000111">
    <property type="protein sequence ID" value="KAL2836637.1"/>
    <property type="molecule type" value="Genomic_DNA"/>
</dbReference>
<keyword evidence="7" id="KW-1185">Reference proteome</keyword>
<keyword evidence="2" id="KW-0677">Repeat</keyword>
<feature type="chain" id="PRO_5046854245" description="protein S-acyltransferase" evidence="5">
    <location>
        <begin position="20"/>
        <end position="202"/>
    </location>
</feature>
<keyword evidence="5" id="KW-0732">Signal</keyword>
<protein>
    <recommendedName>
        <fullName evidence="1">protein S-acyltransferase</fullName>
        <ecNumber evidence="1">2.3.1.225</ecNumber>
    </recommendedName>
</protein>
<keyword evidence="3 4" id="KW-0040">ANK repeat</keyword>
<sequence>MVAVLKHSLGIVRLLVARGAQLDITCDRGLRPGTTVFRMALEGESSMSHSFSSSLEPIPVAEQSRGGLCFCGLSAEVAIACMHGSRLDLDGAAEDDRAHTALTWAAESGLPDVVRELLRHGANVSHCDADGSTLTSWAAYGGNVGVLRAVDDYLAKDSLLEMVDKPWLLRPEGTCWWRTGPTLIIATTVARLQPPSRPTKSI</sequence>
<evidence type="ECO:0000313" key="6">
    <source>
        <dbReference type="EMBL" id="KAL2836637.1"/>
    </source>
</evidence>
<reference evidence="6 7" key="1">
    <citation type="submission" date="2024-07" db="EMBL/GenBank/DDBJ databases">
        <title>Section-level genome sequencing and comparative genomics of Aspergillus sections Usti and Cavernicolus.</title>
        <authorList>
            <consortium name="Lawrence Berkeley National Laboratory"/>
            <person name="Nybo J.L."/>
            <person name="Vesth T.C."/>
            <person name="Theobald S."/>
            <person name="Frisvad J.C."/>
            <person name="Larsen T.O."/>
            <person name="Kjaerboelling I."/>
            <person name="Rothschild-Mancinelli K."/>
            <person name="Lyhne E.K."/>
            <person name="Kogle M.E."/>
            <person name="Barry K."/>
            <person name="Clum A."/>
            <person name="Na H."/>
            <person name="Ledsgaard L."/>
            <person name="Lin J."/>
            <person name="Lipzen A."/>
            <person name="Kuo A."/>
            <person name="Riley R."/>
            <person name="Mondo S."/>
            <person name="LaButti K."/>
            <person name="Haridas S."/>
            <person name="Pangalinan J."/>
            <person name="Salamov A.A."/>
            <person name="Simmons B.A."/>
            <person name="Magnuson J.K."/>
            <person name="Chen J."/>
            <person name="Drula E."/>
            <person name="Henrissat B."/>
            <person name="Wiebenga A."/>
            <person name="Lubbers R.J."/>
            <person name="Gomes A.C."/>
            <person name="Macurrencykelacurrency M.R."/>
            <person name="Stajich J."/>
            <person name="Grigoriev I.V."/>
            <person name="Mortensen U.H."/>
            <person name="De vries R.P."/>
            <person name="Baker S.E."/>
            <person name="Andersen M.R."/>
        </authorList>
    </citation>
    <scope>NUCLEOTIDE SEQUENCE [LARGE SCALE GENOMIC DNA]</scope>
    <source>
        <strain evidence="6 7">CBS 756.74</strain>
    </source>
</reference>
<dbReference type="PROSITE" id="PS50297">
    <property type="entry name" value="ANK_REP_REGION"/>
    <property type="match status" value="1"/>
</dbReference>
<dbReference type="Gene3D" id="1.25.40.20">
    <property type="entry name" value="Ankyrin repeat-containing domain"/>
    <property type="match status" value="1"/>
</dbReference>
<evidence type="ECO:0000256" key="5">
    <source>
        <dbReference type="SAM" id="SignalP"/>
    </source>
</evidence>
<dbReference type="Proteomes" id="UP001610444">
    <property type="component" value="Unassembled WGS sequence"/>
</dbReference>
<dbReference type="EC" id="2.3.1.225" evidence="1"/>
<evidence type="ECO:0000256" key="2">
    <source>
        <dbReference type="ARBA" id="ARBA00022737"/>
    </source>
</evidence>
<organism evidence="6 7">
    <name type="scientific">Aspergillus pseudodeflectus</name>
    <dbReference type="NCBI Taxonomy" id="176178"/>
    <lineage>
        <taxon>Eukaryota</taxon>
        <taxon>Fungi</taxon>
        <taxon>Dikarya</taxon>
        <taxon>Ascomycota</taxon>
        <taxon>Pezizomycotina</taxon>
        <taxon>Eurotiomycetes</taxon>
        <taxon>Eurotiomycetidae</taxon>
        <taxon>Eurotiales</taxon>
        <taxon>Aspergillaceae</taxon>
        <taxon>Aspergillus</taxon>
        <taxon>Aspergillus subgen. Nidulantes</taxon>
    </lineage>
</organism>
<dbReference type="PANTHER" id="PTHR24161:SF85">
    <property type="entry name" value="PALMITOYLTRANSFERASE HIP14"/>
    <property type="match status" value="1"/>
</dbReference>
<dbReference type="InterPro" id="IPR002110">
    <property type="entry name" value="Ankyrin_rpt"/>
</dbReference>
<dbReference type="RefSeq" id="XP_070892167.1">
    <property type="nucleotide sequence ID" value="XM_071042261.1"/>
</dbReference>
<evidence type="ECO:0000256" key="4">
    <source>
        <dbReference type="PROSITE-ProRule" id="PRU00023"/>
    </source>
</evidence>
<feature type="repeat" description="ANK" evidence="4">
    <location>
        <begin position="97"/>
        <end position="129"/>
    </location>
</feature>
<dbReference type="InterPro" id="IPR036770">
    <property type="entry name" value="Ankyrin_rpt-contain_sf"/>
</dbReference>
<evidence type="ECO:0000313" key="7">
    <source>
        <dbReference type="Proteomes" id="UP001610444"/>
    </source>
</evidence>